<protein>
    <submittedName>
        <fullName evidence="1">Uncharacterized protein</fullName>
    </submittedName>
</protein>
<proteinExistence type="predicted"/>
<dbReference type="Proteomes" id="UP000501452">
    <property type="component" value="Chromosome"/>
</dbReference>
<name>A0A6G8QEK2_9ACTN</name>
<keyword evidence="2" id="KW-1185">Reference proteome</keyword>
<evidence type="ECO:0000313" key="2">
    <source>
        <dbReference type="Proteomes" id="UP000501452"/>
    </source>
</evidence>
<accession>A0A6G8QEK2</accession>
<dbReference type="RefSeq" id="WP_166179585.1">
    <property type="nucleotide sequence ID" value="NZ_CP045119.1"/>
</dbReference>
<dbReference type="AlphaFoldDB" id="A0A6G8QEK2"/>
<gene>
    <name evidence="1" type="ORF">GBA63_21425</name>
</gene>
<dbReference type="KEGG" id="rub:GBA63_21425"/>
<sequence>MLATATPALSRSEYRTRPAAGFEPAAYLPTNATAPSEGAGPPVRVLVVFEFQYRSYGDAIAGVIRELRPRAEVAVADPVDLRAEVTRVCPHLVISSQPNTADPARTPAWVQLPHEPGLAGAICFGGRCLKAYDLALGDLLDVVDRTEGLIRAS</sequence>
<reference evidence="1 2" key="1">
    <citation type="submission" date="2019-10" db="EMBL/GenBank/DDBJ databases">
        <title>Rubrobacter sp nov SCSIO 52090 isolated from a deep-sea sediment in the South China Sea.</title>
        <authorList>
            <person name="Chen R.W."/>
        </authorList>
    </citation>
    <scope>NUCLEOTIDE SEQUENCE [LARGE SCALE GENOMIC DNA]</scope>
    <source>
        <strain evidence="1 2">SCSIO 52909</strain>
    </source>
</reference>
<organism evidence="1 2">
    <name type="scientific">Rubrobacter tropicus</name>
    <dbReference type="NCBI Taxonomy" id="2653851"/>
    <lineage>
        <taxon>Bacteria</taxon>
        <taxon>Bacillati</taxon>
        <taxon>Actinomycetota</taxon>
        <taxon>Rubrobacteria</taxon>
        <taxon>Rubrobacterales</taxon>
        <taxon>Rubrobacteraceae</taxon>
        <taxon>Rubrobacter</taxon>
    </lineage>
</organism>
<dbReference type="EMBL" id="CP045119">
    <property type="protein sequence ID" value="QIN84920.1"/>
    <property type="molecule type" value="Genomic_DNA"/>
</dbReference>
<evidence type="ECO:0000313" key="1">
    <source>
        <dbReference type="EMBL" id="QIN84920.1"/>
    </source>
</evidence>